<dbReference type="Pfam" id="PF01697">
    <property type="entry name" value="Glyco_transf_92"/>
    <property type="match status" value="2"/>
</dbReference>
<keyword evidence="6" id="KW-1133">Transmembrane helix</keyword>
<name>A0A9P1IQ31_9PELO</name>
<evidence type="ECO:0000256" key="5">
    <source>
        <dbReference type="ARBA" id="ARBA00022692"/>
    </source>
</evidence>
<keyword evidence="4" id="KW-0808">Transferase</keyword>
<evidence type="ECO:0000256" key="1">
    <source>
        <dbReference type="ARBA" id="ARBA00004167"/>
    </source>
</evidence>
<evidence type="ECO:0000313" key="9">
    <source>
        <dbReference type="Proteomes" id="UP001152747"/>
    </source>
</evidence>
<evidence type="ECO:0000256" key="2">
    <source>
        <dbReference type="ARBA" id="ARBA00007647"/>
    </source>
</evidence>
<dbReference type="PANTHER" id="PTHR21461">
    <property type="entry name" value="GLYCOSYLTRANSFERASE FAMILY 92 PROTEIN"/>
    <property type="match status" value="1"/>
</dbReference>
<evidence type="ECO:0000313" key="8">
    <source>
        <dbReference type="EMBL" id="CAI5449928.1"/>
    </source>
</evidence>
<dbReference type="GO" id="GO:0016757">
    <property type="term" value="F:glycosyltransferase activity"/>
    <property type="evidence" value="ECO:0007669"/>
    <property type="project" value="UniProtKB-KW"/>
</dbReference>
<dbReference type="GO" id="GO:0016020">
    <property type="term" value="C:membrane"/>
    <property type="evidence" value="ECO:0007669"/>
    <property type="project" value="UniProtKB-SubCell"/>
</dbReference>
<proteinExistence type="inferred from homology"/>
<comment type="subcellular location">
    <subcellularLocation>
        <location evidence="1">Membrane</location>
        <topology evidence="1">Single-pass membrane protein</topology>
    </subcellularLocation>
</comment>
<dbReference type="PANTHER" id="PTHR21461:SF9">
    <property type="entry name" value="GLYCOSYLTRANSFERASE FAMILY 92 PROTEIN"/>
    <property type="match status" value="1"/>
</dbReference>
<dbReference type="EMBL" id="CANHGI010000005">
    <property type="protein sequence ID" value="CAI5449928.1"/>
    <property type="molecule type" value="Genomic_DNA"/>
</dbReference>
<keyword evidence="5" id="KW-0812">Transmembrane</keyword>
<evidence type="ECO:0000256" key="6">
    <source>
        <dbReference type="ARBA" id="ARBA00022989"/>
    </source>
</evidence>
<evidence type="ECO:0000256" key="3">
    <source>
        <dbReference type="ARBA" id="ARBA00022676"/>
    </source>
</evidence>
<evidence type="ECO:0000256" key="4">
    <source>
        <dbReference type="ARBA" id="ARBA00022679"/>
    </source>
</evidence>
<keyword evidence="3" id="KW-0328">Glycosyltransferase</keyword>
<protein>
    <recommendedName>
        <fullName evidence="10">Glycosyltransferase family 92 protein</fullName>
    </recommendedName>
</protein>
<gene>
    <name evidence="8" type="ORF">CAMP_LOCUS12565</name>
</gene>
<keyword evidence="7" id="KW-0472">Membrane</keyword>
<dbReference type="GO" id="GO:0005737">
    <property type="term" value="C:cytoplasm"/>
    <property type="evidence" value="ECO:0007669"/>
    <property type="project" value="TreeGrafter"/>
</dbReference>
<keyword evidence="9" id="KW-1185">Reference proteome</keyword>
<sequence>MSSNLLWDSPRSHRSAKGNNFKLAPPYAAFLEYAEELAENLEQPAVCRAYASYFDRQDNYQKWPPEREEKLELRSSKRHLHVYSHLQNREIGQNIHGRRSLSSTILNSECREYRYDQTLGTDGFGESVVWKNRKIYFNQTGTLVPYDSMSKPCQFQHFAPGQSKAVLFVEPNHREFEAIPDCEKYVVSLKDDCIEAHSLDKLGKLRKRYRFPKIDGLKISEIGWRIKNESIYVKGQCVNRKNWQPQYHVFFIFDAFPFKFRTSFRIDSNATPEKYGHFYSIVIVNDVIEVKRYRKTLFYSFADLVKKYEDNLKASYFHRDIPILFRVSELGEPLGYSYASVKHECDLDENNLECTCNDYESIPSDHTIKINNLKNLDISLEKAPAIFQFGDSGTFFGDEPMFLDPFTSTFLVIEQTDFVKYQVKNGLKTVEKVWRTKLFRNMMDICGRYPLLDKSMKIYDTQFDGENLIIKLSLDYSRLKPDGSSDCSDYRVKIYLLYIMDYTTGEILRIVPIHRRPKQDIDDNDEDAKKHNLYTASYRNDQFLFEEDLLIFQKYRAFYNTRMDSRLLEVWELIEPQQYIQDGKREKKPLFWNRNMVKCTMSRNCVEFDDNTDVFDRGLDTEIDVIFRRMDNLVLGLERYTANLLDLPDERVYEKWRAQRINYGIVTISEGEMRLVSAFVYEDHVAVVISMFGRENMTRPVKCHYFDCNRKHIGTYDSRIFPVSSVRCGRKFGAEFISITVAHEESSIRDPIPLIDRTSLEPPHLLGVCAGQVYGKETRFVDIVETVEHHRMIGASMFYLTVFESDDATNRVILDYEKLGLMEPTWVSLEFQQVTYQFHYIQVADCYYRSRMHSKWVINLDIDERFLMKSPTNLPRFLETLQKSPEVTSLSFQVSRIQVEDSGIFTAAEKDSRFFEKYRVMSRAIWENFKTINQPQYSHIPFYHWAWRISPGKVAMQFNSTIGYFRHYRLTSSKHIGSNWLTMYAPFAKNSLDPGFAKNLKSRISRKLSYLFDKTYIKCNAIMESAYKKSDFIGQVVYTTIHQEYFKELMNRNNLEDLTRIHVIGHTIDTCKINGKNNLTTRNLSDERLYEKWRAQNVIDRILTLNEGEMRLVSAFVYGDHVAVVISMFGVRNISRPVKCHYFDCNRKHIGTFDSRIFPISSIRCVRKFGAEFISITVAHEESSIRDPIPLIDRTSLEPPHLLGVCAGQVYGKETRFVDIIETVEHHRMIGASMFYLTVFESDDATNRVILDYERLGLMEPTWVSLEFQQVTYQFHYIQVADCYYRSRMHSKWVVNLDIDERFLMKSPTVLPRFLHNLSPKIVGLSFQVARIKVEDSGILRRSEMFFEKYRKMSRPIWENFKGIHQHQYTHIPFYHFPWRNTPRKMIMHLNSTIGYFRHYRLTSSKHIGSNWLTMYAPFAKNSLDPGFAKNLKSRISRKLSYLFDKTYIKCNAIMESAYKKSDFIGQGYKCI</sequence>
<dbReference type="OrthoDB" id="2526284at2759"/>
<evidence type="ECO:0000256" key="7">
    <source>
        <dbReference type="ARBA" id="ARBA00023136"/>
    </source>
</evidence>
<dbReference type="Proteomes" id="UP001152747">
    <property type="component" value="Unassembled WGS sequence"/>
</dbReference>
<reference evidence="8" key="1">
    <citation type="submission" date="2022-11" db="EMBL/GenBank/DDBJ databases">
        <authorList>
            <person name="Kikuchi T."/>
        </authorList>
    </citation>
    <scope>NUCLEOTIDE SEQUENCE</scope>
    <source>
        <strain evidence="8">PS1010</strain>
    </source>
</reference>
<organism evidence="8 9">
    <name type="scientific">Caenorhabditis angaria</name>
    <dbReference type="NCBI Taxonomy" id="860376"/>
    <lineage>
        <taxon>Eukaryota</taxon>
        <taxon>Metazoa</taxon>
        <taxon>Ecdysozoa</taxon>
        <taxon>Nematoda</taxon>
        <taxon>Chromadorea</taxon>
        <taxon>Rhabditida</taxon>
        <taxon>Rhabditina</taxon>
        <taxon>Rhabditomorpha</taxon>
        <taxon>Rhabditoidea</taxon>
        <taxon>Rhabditidae</taxon>
        <taxon>Peloderinae</taxon>
        <taxon>Caenorhabditis</taxon>
    </lineage>
</organism>
<comment type="caution">
    <text evidence="8">The sequence shown here is derived from an EMBL/GenBank/DDBJ whole genome shotgun (WGS) entry which is preliminary data.</text>
</comment>
<comment type="similarity">
    <text evidence="2">Belongs to the glycosyltransferase 92 family.</text>
</comment>
<accession>A0A9P1IQ31</accession>
<dbReference type="InterPro" id="IPR008166">
    <property type="entry name" value="Glyco_transf_92"/>
</dbReference>
<evidence type="ECO:0008006" key="10">
    <source>
        <dbReference type="Google" id="ProtNLM"/>
    </source>
</evidence>